<feature type="transmembrane region" description="Helical" evidence="12">
    <location>
        <begin position="944"/>
        <end position="967"/>
    </location>
</feature>
<feature type="transmembrane region" description="Helical" evidence="12">
    <location>
        <begin position="1000"/>
        <end position="1017"/>
    </location>
</feature>
<comment type="subcellular location">
    <subcellularLocation>
        <location evidence="1">Membrane</location>
        <topology evidence="1">Multi-pass membrane protein</topology>
    </subcellularLocation>
</comment>
<accession>C5FTC5</accession>
<comment type="similarity">
    <text evidence="2">Belongs to the ABC transporter superfamily. ABCC family. Conjugate transporter (TC 3.A.1.208) subfamily.</text>
</comment>
<feature type="domain" description="ABC transporter" evidence="13">
    <location>
        <begin position="1277"/>
        <end position="1534"/>
    </location>
</feature>
<reference evidence="16" key="1">
    <citation type="journal article" date="2012" name="MBio">
        <title>Comparative genome analysis of Trichophyton rubrum and related dermatophytes reveals candidate genes involved in infection.</title>
        <authorList>
            <person name="Martinez D.A."/>
            <person name="Oliver B.G."/>
            <person name="Graeser Y."/>
            <person name="Goldberg J.M."/>
            <person name="Li W."/>
            <person name="Martinez-Rossi N.M."/>
            <person name="Monod M."/>
            <person name="Shelest E."/>
            <person name="Barton R.C."/>
            <person name="Birch E."/>
            <person name="Brakhage A.A."/>
            <person name="Chen Z."/>
            <person name="Gurr S.J."/>
            <person name="Heiman D."/>
            <person name="Heitman J."/>
            <person name="Kosti I."/>
            <person name="Rossi A."/>
            <person name="Saif S."/>
            <person name="Samalova M."/>
            <person name="Saunders C.W."/>
            <person name="Shea T."/>
            <person name="Summerbell R.C."/>
            <person name="Xu J."/>
            <person name="Young S."/>
            <person name="Zeng Q."/>
            <person name="Birren B.W."/>
            <person name="Cuomo C.A."/>
            <person name="White T.C."/>
        </authorList>
    </citation>
    <scope>NUCLEOTIDE SEQUENCE [LARGE SCALE GENOMIC DNA]</scope>
    <source>
        <strain evidence="16">ATCC MYA-4605 / CBS 113480</strain>
    </source>
</reference>
<evidence type="ECO:0000256" key="10">
    <source>
        <dbReference type="ARBA" id="ARBA00023180"/>
    </source>
</evidence>
<feature type="transmembrane region" description="Helical" evidence="12">
    <location>
        <begin position="420"/>
        <end position="444"/>
    </location>
</feature>
<dbReference type="SMART" id="SM00382">
    <property type="entry name" value="AAA"/>
    <property type="match status" value="2"/>
</dbReference>
<evidence type="ECO:0000259" key="14">
    <source>
        <dbReference type="PROSITE" id="PS50929"/>
    </source>
</evidence>
<evidence type="ECO:0000313" key="15">
    <source>
        <dbReference type="EMBL" id="EEQ33128.1"/>
    </source>
</evidence>
<dbReference type="GO" id="GO:0016020">
    <property type="term" value="C:membrane"/>
    <property type="evidence" value="ECO:0007669"/>
    <property type="project" value="UniProtKB-SubCell"/>
</dbReference>
<dbReference type="CDD" id="cd18596">
    <property type="entry name" value="ABC_6TM_VMR1_D1_like"/>
    <property type="match status" value="1"/>
</dbReference>
<protein>
    <submittedName>
        <fullName evidence="15">ATP-dependent bile acid permease</fullName>
    </submittedName>
</protein>
<feature type="transmembrane region" description="Helical" evidence="12">
    <location>
        <begin position="167"/>
        <end position="187"/>
    </location>
</feature>
<dbReference type="FunFam" id="3.40.50.300:FF:000825">
    <property type="entry name" value="ABC bile acid transporter"/>
    <property type="match status" value="1"/>
</dbReference>
<evidence type="ECO:0000256" key="7">
    <source>
        <dbReference type="ARBA" id="ARBA00022840"/>
    </source>
</evidence>
<dbReference type="PANTHER" id="PTHR24223">
    <property type="entry name" value="ATP-BINDING CASSETTE SUB-FAMILY C"/>
    <property type="match status" value="1"/>
</dbReference>
<dbReference type="SUPFAM" id="SSF52540">
    <property type="entry name" value="P-loop containing nucleoside triphosphate hydrolases"/>
    <property type="match status" value="2"/>
</dbReference>
<dbReference type="SUPFAM" id="SSF90123">
    <property type="entry name" value="ABC transporter transmembrane region"/>
    <property type="match status" value="2"/>
</dbReference>
<dbReference type="PROSITE" id="PS50893">
    <property type="entry name" value="ABC_TRANSPORTER_2"/>
    <property type="match status" value="2"/>
</dbReference>
<dbReference type="eggNOG" id="KOG0054">
    <property type="taxonomic scope" value="Eukaryota"/>
</dbReference>
<keyword evidence="3" id="KW-0813">Transport</keyword>
<feature type="domain" description="ABC transmembrane type-1" evidence="14">
    <location>
        <begin position="305"/>
        <end position="593"/>
    </location>
</feature>
<keyword evidence="4 12" id="KW-0812">Transmembrane</keyword>
<feature type="transmembrane region" description="Helical" evidence="12">
    <location>
        <begin position="100"/>
        <end position="119"/>
    </location>
</feature>
<dbReference type="InterPro" id="IPR036640">
    <property type="entry name" value="ABC1_TM_sf"/>
</dbReference>
<dbReference type="OMA" id="FAIRYMI"/>
<dbReference type="PROSITE" id="PS50929">
    <property type="entry name" value="ABC_TM1F"/>
    <property type="match status" value="2"/>
</dbReference>
<feature type="region of interest" description="Disordered" evidence="11">
    <location>
        <begin position="878"/>
        <end position="918"/>
    </location>
</feature>
<feature type="transmembrane region" description="Helical" evidence="12">
    <location>
        <begin position="450"/>
        <end position="470"/>
    </location>
</feature>
<dbReference type="CDD" id="cd03244">
    <property type="entry name" value="ABCC_MRP_domain2"/>
    <property type="match status" value="1"/>
</dbReference>
<evidence type="ECO:0000259" key="13">
    <source>
        <dbReference type="PROSITE" id="PS50893"/>
    </source>
</evidence>
<feature type="transmembrane region" description="Helical" evidence="12">
    <location>
        <begin position="1187"/>
        <end position="1207"/>
    </location>
</feature>
<feature type="compositionally biased region" description="Acidic residues" evidence="11">
    <location>
        <begin position="373"/>
        <end position="384"/>
    </location>
</feature>
<dbReference type="InterPro" id="IPR017871">
    <property type="entry name" value="ABC_transporter-like_CS"/>
</dbReference>
<gene>
    <name evidence="15" type="ORF">MCYG_05947</name>
</gene>
<dbReference type="GeneID" id="9224767"/>
<dbReference type="GO" id="GO:0005737">
    <property type="term" value="C:cytoplasm"/>
    <property type="evidence" value="ECO:0007669"/>
    <property type="project" value="UniProtKB-ARBA"/>
</dbReference>
<dbReference type="PANTHER" id="PTHR24223:SF456">
    <property type="entry name" value="MULTIDRUG RESISTANCE-ASSOCIATED PROTEIN LETHAL(2)03659"/>
    <property type="match status" value="1"/>
</dbReference>
<dbReference type="Proteomes" id="UP000002035">
    <property type="component" value="Unassembled WGS sequence"/>
</dbReference>
<dbReference type="Pfam" id="PF00005">
    <property type="entry name" value="ABC_tran"/>
    <property type="match status" value="2"/>
</dbReference>
<evidence type="ECO:0000256" key="3">
    <source>
        <dbReference type="ARBA" id="ARBA00022448"/>
    </source>
</evidence>
<dbReference type="InterPro" id="IPR050173">
    <property type="entry name" value="ABC_transporter_C-like"/>
</dbReference>
<feature type="transmembrane region" description="Helical" evidence="12">
    <location>
        <begin position="12"/>
        <end position="32"/>
    </location>
</feature>
<dbReference type="GO" id="GO:0140359">
    <property type="term" value="F:ABC-type transporter activity"/>
    <property type="evidence" value="ECO:0007669"/>
    <property type="project" value="InterPro"/>
</dbReference>
<feature type="transmembrane region" description="Helical" evidence="12">
    <location>
        <begin position="131"/>
        <end position="155"/>
    </location>
</feature>
<keyword evidence="5" id="KW-0677">Repeat</keyword>
<feature type="transmembrane region" description="Helical" evidence="12">
    <location>
        <begin position="537"/>
        <end position="558"/>
    </location>
</feature>
<dbReference type="VEuPathDB" id="FungiDB:MCYG_05947"/>
<dbReference type="PROSITE" id="PS00211">
    <property type="entry name" value="ABC_TRANSPORTER_1"/>
    <property type="match status" value="1"/>
</dbReference>
<feature type="compositionally biased region" description="Acidic residues" evidence="11">
    <location>
        <begin position="1399"/>
        <end position="1413"/>
    </location>
</feature>
<dbReference type="FunFam" id="3.40.50.300:FF:000610">
    <property type="entry name" value="Multidrug resistance-associated ABC transporter"/>
    <property type="match status" value="1"/>
</dbReference>
<feature type="compositionally biased region" description="Basic and acidic residues" evidence="11">
    <location>
        <begin position="385"/>
        <end position="400"/>
    </location>
</feature>
<dbReference type="Gene3D" id="3.40.50.300">
    <property type="entry name" value="P-loop containing nucleotide triphosphate hydrolases"/>
    <property type="match status" value="2"/>
</dbReference>
<evidence type="ECO:0000256" key="6">
    <source>
        <dbReference type="ARBA" id="ARBA00022741"/>
    </source>
</evidence>
<feature type="region of interest" description="Disordered" evidence="11">
    <location>
        <begin position="1398"/>
        <end position="1423"/>
    </location>
</feature>
<organism evidence="15 16">
    <name type="scientific">Arthroderma otae (strain ATCC MYA-4605 / CBS 113480)</name>
    <name type="common">Microsporum canis</name>
    <dbReference type="NCBI Taxonomy" id="554155"/>
    <lineage>
        <taxon>Eukaryota</taxon>
        <taxon>Fungi</taxon>
        <taxon>Dikarya</taxon>
        <taxon>Ascomycota</taxon>
        <taxon>Pezizomycotina</taxon>
        <taxon>Eurotiomycetes</taxon>
        <taxon>Eurotiomycetidae</taxon>
        <taxon>Onygenales</taxon>
        <taxon>Arthrodermataceae</taxon>
        <taxon>Microsporum</taxon>
    </lineage>
</organism>
<evidence type="ECO:0000256" key="1">
    <source>
        <dbReference type="ARBA" id="ARBA00004141"/>
    </source>
</evidence>
<keyword evidence="7" id="KW-0067">ATP-binding</keyword>
<dbReference type="EMBL" id="DS995705">
    <property type="protein sequence ID" value="EEQ33128.1"/>
    <property type="molecule type" value="Genomic_DNA"/>
</dbReference>
<feature type="transmembrane region" description="Helical" evidence="12">
    <location>
        <begin position="314"/>
        <end position="336"/>
    </location>
</feature>
<evidence type="ECO:0000256" key="12">
    <source>
        <dbReference type="SAM" id="Phobius"/>
    </source>
</evidence>
<dbReference type="InterPro" id="IPR011527">
    <property type="entry name" value="ABC1_TM_dom"/>
</dbReference>
<feature type="domain" description="ABC transporter" evidence="13">
    <location>
        <begin position="620"/>
        <end position="871"/>
    </location>
</feature>
<keyword evidence="10" id="KW-0325">Glycoprotein</keyword>
<feature type="compositionally biased region" description="Basic and acidic residues" evidence="11">
    <location>
        <begin position="905"/>
        <end position="914"/>
    </location>
</feature>
<dbReference type="CDD" id="cd18604">
    <property type="entry name" value="ABC_6TM_VMR1_D2_like"/>
    <property type="match status" value="1"/>
</dbReference>
<evidence type="ECO:0000256" key="9">
    <source>
        <dbReference type="ARBA" id="ARBA00023136"/>
    </source>
</evidence>
<evidence type="ECO:0000256" key="11">
    <source>
        <dbReference type="SAM" id="MobiDB-lite"/>
    </source>
</evidence>
<dbReference type="GO" id="GO:0005524">
    <property type="term" value="F:ATP binding"/>
    <property type="evidence" value="ECO:0007669"/>
    <property type="project" value="UniProtKB-KW"/>
</dbReference>
<dbReference type="InterPro" id="IPR003439">
    <property type="entry name" value="ABC_transporter-like_ATP-bd"/>
</dbReference>
<dbReference type="InterPro" id="IPR027417">
    <property type="entry name" value="P-loop_NTPase"/>
</dbReference>
<feature type="domain" description="ABC transmembrane type-1" evidence="14">
    <location>
        <begin position="948"/>
        <end position="1243"/>
    </location>
</feature>
<sequence>MSPDIDPVAVGVGSVAAVLILLAALPACNSIIQKLAHGPYMSLQSLPEDEDGEATEESISAYSTTTQTAVIYVASFVGWVASIIRAVLSTTQNSMCYGAIESWFQFGTFVLLLPHAMALSFKQEYASQFRLASYASIASVVQFVMSAYMGVRLLTPAHYANLTGFQLAIWIIPLAATACLLGAYLCLPRRPDVFVKDKVVDRQYTVSALSRFTFAWPGHLIKYIIKNPNLEINELPRMDHYTRSENLLVRFSEQCQPQALWRQIFNLHFITFCKHWFLTAAEAVLNFVPKVSMYFILHTLERKQAGENIGLDNWVWTLVLAAGLILSCWTGAWMRWVGDSQLALRIEAQMCAAVFAKAMRKKDARGAEKAMMEEDEEQDEGENDDSQHPSAQKERDGVDAEQKRTQQWIINLMGIDAEEVGASAAFLSTVILSTCTFILSLAVLFKLIKWRSLLASLLIFLILAPLNAWLSKAYSRTQDRLMSARDIKTGVISEALHGLRQIKFAALETEWQNRIMSVRLNEMNQVWKSCLYDVGMIFCWGAVPTMMTTAALAVYAIFEGRLTASVAFASLEVFFELEDSLSMIPIVVTGIIEGMVSLRRLENYLNSPDKEEYRKASPSITYTNASISWPSDTKDLEDRFVLKNINLTFPDKALSLVCGPTGSGKSLLLGSIFGEADLVSGNICVPMLPHTVYNTPDSDINPENWIIPSSVAFVAQSPWIENGTLRDNIVFGYPFSAERYKKVLDVCALSDDLHILVDGDMTEIGPRGINLSGGQRWRVSLARALYSRAGILVLDDIFSAVDVHVGRHIFEKALTGDLGQGRTRILATHHVSLCLPKTSYMVVLEDGAMAQASHPDEIGDTGSLTKIRSAAAAVAASNPPPVSFRRRSSSIRDNMGSHSSMAWASRKDSNREKPTATFVQPEEREIGRVKWEVYKEYLKSSGGAVFWVAVAICLCSSQALGLGRSWWLKIWTGNSKAKTYSDTYLSQTIVSTDKAADDALWFYLGIYFALAMSRTLIKSFSHLFIWTGTIRASKALFEKMTSRVLRTPLRWVDTVPVGRVINRFTLDFATFDSKLGDDLAYLFLDVLDLLSILVAAVLVSSYILLLTIVLSGVCAHFAIRYMITARELRRIKSQARSPIIEQFGTSLQGIGTIRAFNKAETYMDKMYRNIDDHTSAHYYIILFNEWMAFRTGMADALFGACLTFILMSMKDIEPSLVGFALNFMLDGAQLIGSAIDKYTETQLDMNSTERIIEYSKVVTEDHTGEEVSAAWPSKGRIEVDSITASYSPELPPVLNGLTFGVEPNHRVGIVGRTGSGKSTLTLALFRLLGLRSGSIYIDGVDISTIKLHDLRSRLSIIPQDPVLFSGTIRSNLDPFNEYTDEQLQTALSRVHFQLFKGDTDEESSEEEDAEEGGADSGSDRARTPSLDYAISEGGLSLSQGQRQLLCLARAIVARPKVMVLDEATSAVDMKTDALIQRSIREEFQDSTLLVVAHRLSTVADFDRILVMKDGEAVEYDSPRALMKAQGVFWRMVQGSGERKELEALLEPK</sequence>
<dbReference type="OrthoDB" id="6500128at2759"/>
<keyword evidence="8 12" id="KW-1133">Transmembrane helix</keyword>
<dbReference type="HOGENOM" id="CLU_000604_27_6_1"/>
<dbReference type="RefSeq" id="XP_002846078.1">
    <property type="nucleotide sequence ID" value="XM_002846032.1"/>
</dbReference>
<feature type="transmembrane region" description="Helical" evidence="12">
    <location>
        <begin position="1103"/>
        <end position="1123"/>
    </location>
</feature>
<evidence type="ECO:0000256" key="2">
    <source>
        <dbReference type="ARBA" id="ARBA00009726"/>
    </source>
</evidence>
<dbReference type="FunFam" id="1.20.1560.10:FF:000013">
    <property type="entry name" value="ABC transporter C family member 2"/>
    <property type="match status" value="1"/>
</dbReference>
<evidence type="ECO:0000256" key="8">
    <source>
        <dbReference type="ARBA" id="ARBA00022989"/>
    </source>
</evidence>
<dbReference type="Pfam" id="PF00664">
    <property type="entry name" value="ABC_membrane"/>
    <property type="match status" value="2"/>
</dbReference>
<feature type="region of interest" description="Disordered" evidence="11">
    <location>
        <begin position="366"/>
        <end position="400"/>
    </location>
</feature>
<dbReference type="STRING" id="554155.C5FTC5"/>
<evidence type="ECO:0000313" key="16">
    <source>
        <dbReference type="Proteomes" id="UP000002035"/>
    </source>
</evidence>
<evidence type="ECO:0000256" key="5">
    <source>
        <dbReference type="ARBA" id="ARBA00022737"/>
    </source>
</evidence>
<proteinExistence type="inferred from homology"/>
<dbReference type="InterPro" id="IPR003593">
    <property type="entry name" value="AAA+_ATPase"/>
</dbReference>
<dbReference type="Gene3D" id="1.20.1560.10">
    <property type="entry name" value="ABC transporter type 1, transmembrane domain"/>
    <property type="match status" value="2"/>
</dbReference>
<feature type="transmembrane region" description="Helical" evidence="12">
    <location>
        <begin position="69"/>
        <end position="88"/>
    </location>
</feature>
<keyword evidence="6" id="KW-0547">Nucleotide-binding</keyword>
<evidence type="ECO:0000256" key="4">
    <source>
        <dbReference type="ARBA" id="ARBA00022692"/>
    </source>
</evidence>
<keyword evidence="9 12" id="KW-0472">Membrane</keyword>
<name>C5FTC5_ARTOC</name>
<dbReference type="CDD" id="cd03250">
    <property type="entry name" value="ABCC_MRP_domain1"/>
    <property type="match status" value="1"/>
</dbReference>
<keyword evidence="16" id="KW-1185">Reference proteome</keyword>
<dbReference type="GO" id="GO:0016887">
    <property type="term" value="F:ATP hydrolysis activity"/>
    <property type="evidence" value="ECO:0007669"/>
    <property type="project" value="InterPro"/>
</dbReference>